<evidence type="ECO:0000313" key="2">
    <source>
        <dbReference type="Proteomes" id="UP000603317"/>
    </source>
</evidence>
<organism evidence="1 2">
    <name type="scientific">Blastomonas marina</name>
    <dbReference type="NCBI Taxonomy" id="1867408"/>
    <lineage>
        <taxon>Bacteria</taxon>
        <taxon>Pseudomonadati</taxon>
        <taxon>Pseudomonadota</taxon>
        <taxon>Alphaproteobacteria</taxon>
        <taxon>Sphingomonadales</taxon>
        <taxon>Sphingomonadaceae</taxon>
        <taxon>Blastomonas</taxon>
    </lineage>
</organism>
<dbReference type="SUPFAM" id="SSF102400">
    <property type="entry name" value="DNA polymerase III chi subunit"/>
    <property type="match status" value="1"/>
</dbReference>
<protein>
    <recommendedName>
        <fullName evidence="3">DNA polymerase III subunit chi</fullName>
    </recommendedName>
</protein>
<dbReference type="Gene3D" id="3.40.50.10110">
    <property type="entry name" value="DNA polymerase III subunit chi"/>
    <property type="match status" value="1"/>
</dbReference>
<dbReference type="Proteomes" id="UP000603317">
    <property type="component" value="Unassembled WGS sequence"/>
</dbReference>
<keyword evidence="2" id="KW-1185">Reference proteome</keyword>
<name>A0ABQ1F7A6_9SPHN</name>
<evidence type="ECO:0008006" key="3">
    <source>
        <dbReference type="Google" id="ProtNLM"/>
    </source>
</evidence>
<dbReference type="EMBL" id="BMID01000001">
    <property type="protein sequence ID" value="GGA01242.1"/>
    <property type="molecule type" value="Genomic_DNA"/>
</dbReference>
<evidence type="ECO:0000313" key="1">
    <source>
        <dbReference type="EMBL" id="GGA01242.1"/>
    </source>
</evidence>
<gene>
    <name evidence="1" type="ORF">GCM10010923_07390</name>
</gene>
<dbReference type="InterPro" id="IPR036768">
    <property type="entry name" value="PolIII_chi_sf"/>
</dbReference>
<comment type="caution">
    <text evidence="1">The sequence shown here is derived from an EMBL/GenBank/DDBJ whole genome shotgun (WGS) entry which is preliminary data.</text>
</comment>
<dbReference type="InterPro" id="IPR007459">
    <property type="entry name" value="DNA_pol3_chi"/>
</dbReference>
<reference evidence="2" key="1">
    <citation type="journal article" date="2019" name="Int. J. Syst. Evol. Microbiol.">
        <title>The Global Catalogue of Microorganisms (GCM) 10K type strain sequencing project: providing services to taxonomists for standard genome sequencing and annotation.</title>
        <authorList>
            <consortium name="The Broad Institute Genomics Platform"/>
            <consortium name="The Broad Institute Genome Sequencing Center for Infectious Disease"/>
            <person name="Wu L."/>
            <person name="Ma J."/>
        </authorList>
    </citation>
    <scope>NUCLEOTIDE SEQUENCE [LARGE SCALE GENOMIC DNA]</scope>
    <source>
        <strain evidence="2">CGMCC 1.15297</strain>
    </source>
</reference>
<proteinExistence type="predicted"/>
<dbReference type="Pfam" id="PF04364">
    <property type="entry name" value="DNA_pol3_chi"/>
    <property type="match status" value="1"/>
</dbReference>
<dbReference type="RefSeq" id="WP_188641420.1">
    <property type="nucleotide sequence ID" value="NZ_BMID01000001.1"/>
</dbReference>
<accession>A0ABQ1F7A6</accession>
<sequence length="139" mass="15399">MRVDFYVLGNAAPESIVPGLAAKSVGAGERLLVVSAQSAQRAALSDALWSQDGFLAHGETHRERQPILLGDTLDAANGAKLLCLADGEWREDPAFERIFYLFDDDHRDAARQVWRDVSARDGVKAYFWKQDGGKWRQGP</sequence>